<feature type="transmembrane region" description="Helical" evidence="1">
    <location>
        <begin position="135"/>
        <end position="154"/>
    </location>
</feature>
<comment type="caution">
    <text evidence="2">The sequence shown here is derived from an EMBL/GenBank/DDBJ whole genome shotgun (WGS) entry which is preliminary data.</text>
</comment>
<accession>A0ABV9EGE3</accession>
<gene>
    <name evidence="2" type="ORF">ACFO8L_20660</name>
</gene>
<keyword evidence="3" id="KW-1185">Reference proteome</keyword>
<evidence type="ECO:0000256" key="1">
    <source>
        <dbReference type="SAM" id="Phobius"/>
    </source>
</evidence>
<keyword evidence="1" id="KW-0472">Membrane</keyword>
<evidence type="ECO:0000313" key="2">
    <source>
        <dbReference type="EMBL" id="MFC4588513.1"/>
    </source>
</evidence>
<reference evidence="3" key="1">
    <citation type="journal article" date="2019" name="Int. J. Syst. Evol. Microbiol.">
        <title>The Global Catalogue of Microorganisms (GCM) 10K type strain sequencing project: providing services to taxonomists for standard genome sequencing and annotation.</title>
        <authorList>
            <consortium name="The Broad Institute Genomics Platform"/>
            <consortium name="The Broad Institute Genome Sequencing Center for Infectious Disease"/>
            <person name="Wu L."/>
            <person name="Ma J."/>
        </authorList>
    </citation>
    <scope>NUCLEOTIDE SEQUENCE [LARGE SCALE GENOMIC DNA]</scope>
    <source>
        <strain evidence="3">CCUG 49560</strain>
    </source>
</reference>
<dbReference type="RefSeq" id="WP_262847123.1">
    <property type="nucleotide sequence ID" value="NZ_JANZYP010000058.1"/>
</dbReference>
<sequence length="160" mass="16832">MSLTLVAATIATGLVAGLFYAFSIAVMPGLGRADDHSFVGTMRGINVAILNGWFMLAFLGAPVLIAVSGVLHLRGAGRPAVPWIVAALVCYLVMLAVTFVVNVPMNDALEAAAKAGTDLAAVRGNFEERWVRWNLARTVFSTAALGFLAWALVVGSQTLK</sequence>
<feature type="transmembrane region" description="Helical" evidence="1">
    <location>
        <begin position="49"/>
        <end position="73"/>
    </location>
</feature>
<evidence type="ECO:0000313" key="3">
    <source>
        <dbReference type="Proteomes" id="UP001595891"/>
    </source>
</evidence>
<dbReference type="InterPro" id="IPR013901">
    <property type="entry name" value="Anthrone_oxy"/>
</dbReference>
<protein>
    <submittedName>
        <fullName evidence="2">DUF1772 domain-containing protein</fullName>
    </submittedName>
</protein>
<dbReference type="EMBL" id="JBHSFN010000012">
    <property type="protein sequence ID" value="MFC4588513.1"/>
    <property type="molecule type" value="Genomic_DNA"/>
</dbReference>
<proteinExistence type="predicted"/>
<keyword evidence="1" id="KW-1133">Transmembrane helix</keyword>
<feature type="transmembrane region" description="Helical" evidence="1">
    <location>
        <begin position="80"/>
        <end position="101"/>
    </location>
</feature>
<dbReference type="Pfam" id="PF08592">
    <property type="entry name" value="Anthrone_oxy"/>
    <property type="match status" value="1"/>
</dbReference>
<keyword evidence="1" id="KW-0812">Transmembrane</keyword>
<dbReference type="Proteomes" id="UP001595891">
    <property type="component" value="Unassembled WGS sequence"/>
</dbReference>
<name>A0ABV9EGE3_9ACTN</name>
<organism evidence="2 3">
    <name type="scientific">Sphaerisporangium corydalis</name>
    <dbReference type="NCBI Taxonomy" id="1441875"/>
    <lineage>
        <taxon>Bacteria</taxon>
        <taxon>Bacillati</taxon>
        <taxon>Actinomycetota</taxon>
        <taxon>Actinomycetes</taxon>
        <taxon>Streptosporangiales</taxon>
        <taxon>Streptosporangiaceae</taxon>
        <taxon>Sphaerisporangium</taxon>
    </lineage>
</organism>